<evidence type="ECO:0000313" key="3">
    <source>
        <dbReference type="Proteomes" id="UP000175744"/>
    </source>
</evidence>
<dbReference type="Pfam" id="PF01966">
    <property type="entry name" value="HD"/>
    <property type="match status" value="1"/>
</dbReference>
<dbReference type="GO" id="GO:0032259">
    <property type="term" value="P:methylation"/>
    <property type="evidence" value="ECO:0007669"/>
    <property type="project" value="UniProtKB-KW"/>
</dbReference>
<sequence length="193" mass="22325">MEKLIPNREQAYELLKEYNKDESLIKHALSVEAVMLHFAELFEEEDKEKWGIIGLVHDLDYEMYPEEHCKKTREILEERNWPEDYIRAIQSHGWKLCIDVEPIEKMEKVLYATDELTGLITATALVRPSKSILDMKVKSVKKKWNQKSFAAGVNREVIEEGASMLGMDLTKVIEETIKAMQNVSEDIGLKGNL</sequence>
<accession>A0A1E8F1P3</accession>
<keyword evidence="3" id="KW-1185">Reference proteome</keyword>
<keyword evidence="2" id="KW-0808">Transferase</keyword>
<dbReference type="PANTHER" id="PTHR38659">
    <property type="entry name" value="METAL-DEPENDENT PHOSPHOHYDROLASE"/>
    <property type="match status" value="1"/>
</dbReference>
<dbReference type="PATRIC" id="fig|1121290.3.peg.518"/>
<dbReference type="InterPro" id="IPR006674">
    <property type="entry name" value="HD_domain"/>
</dbReference>
<dbReference type="SUPFAM" id="SSF109604">
    <property type="entry name" value="HD-domain/PDEase-like"/>
    <property type="match status" value="1"/>
</dbReference>
<dbReference type="EMBL" id="LZFO01000005">
    <property type="protein sequence ID" value="OFI07106.1"/>
    <property type="molecule type" value="Genomic_DNA"/>
</dbReference>
<proteinExistence type="predicted"/>
<feature type="domain" description="HD" evidence="1">
    <location>
        <begin position="25"/>
        <end position="95"/>
    </location>
</feature>
<keyword evidence="2" id="KW-0489">Methyltransferase</keyword>
<reference evidence="2 3" key="1">
    <citation type="submission" date="2016-06" db="EMBL/GenBank/DDBJ databases">
        <title>Genome sequence of Clostridium acetireducens DSM 10703.</title>
        <authorList>
            <person name="Poehlein A."/>
            <person name="Fluechter S."/>
            <person name="Duerre P."/>
            <person name="Daniel R."/>
        </authorList>
    </citation>
    <scope>NUCLEOTIDE SEQUENCE [LARGE SCALE GENOMIC DNA]</scope>
    <source>
        <strain evidence="2 3">DSM 10703</strain>
    </source>
</reference>
<dbReference type="STRING" id="1121290.CLAOCE_05110"/>
<evidence type="ECO:0000259" key="1">
    <source>
        <dbReference type="Pfam" id="PF01966"/>
    </source>
</evidence>
<dbReference type="PANTHER" id="PTHR38659:SF2">
    <property type="entry name" value="HDIG DOMAIN PROTEIN"/>
    <property type="match status" value="1"/>
</dbReference>
<comment type="caution">
    <text evidence="2">The sequence shown here is derived from an EMBL/GenBank/DDBJ whole genome shotgun (WGS) entry which is preliminary data.</text>
</comment>
<evidence type="ECO:0000313" key="2">
    <source>
        <dbReference type="EMBL" id="OFI07106.1"/>
    </source>
</evidence>
<dbReference type="Gene3D" id="1.10.3210.10">
    <property type="entry name" value="Hypothetical protein af1432"/>
    <property type="match status" value="1"/>
</dbReference>
<dbReference type="Proteomes" id="UP000175744">
    <property type="component" value="Unassembled WGS sequence"/>
</dbReference>
<dbReference type="OrthoDB" id="9801160at2"/>
<organism evidence="2 3">
    <name type="scientific">Clostridium acetireducens DSM 10703</name>
    <dbReference type="NCBI Taxonomy" id="1121290"/>
    <lineage>
        <taxon>Bacteria</taxon>
        <taxon>Bacillati</taxon>
        <taxon>Bacillota</taxon>
        <taxon>Clostridia</taxon>
        <taxon>Eubacteriales</taxon>
        <taxon>Clostridiaceae</taxon>
        <taxon>Clostridium</taxon>
    </lineage>
</organism>
<dbReference type="InterPro" id="IPR006675">
    <property type="entry name" value="HDIG_dom"/>
</dbReference>
<name>A0A1E8F1P3_9CLOT</name>
<protein>
    <submittedName>
        <fullName evidence="2">tRNA 2'-O-methylase</fullName>
    </submittedName>
</protein>
<dbReference type="AlphaFoldDB" id="A0A1E8F1P3"/>
<gene>
    <name evidence="2" type="ORF">CLOACE_05110</name>
</gene>
<dbReference type="GO" id="GO:0008168">
    <property type="term" value="F:methyltransferase activity"/>
    <property type="evidence" value="ECO:0007669"/>
    <property type="project" value="UniProtKB-KW"/>
</dbReference>
<dbReference type="NCBIfam" id="TIGR00277">
    <property type="entry name" value="HDIG"/>
    <property type="match status" value="1"/>
</dbReference>
<dbReference type="RefSeq" id="WP_070109476.1">
    <property type="nucleotide sequence ID" value="NZ_LZFO01000005.1"/>
</dbReference>